<organism evidence="4 5">
    <name type="scientific">Sulfitobacter litoralis</name>
    <dbReference type="NCBI Taxonomy" id="335975"/>
    <lineage>
        <taxon>Bacteria</taxon>
        <taxon>Pseudomonadati</taxon>
        <taxon>Pseudomonadota</taxon>
        <taxon>Alphaproteobacteria</taxon>
        <taxon>Rhodobacterales</taxon>
        <taxon>Roseobacteraceae</taxon>
        <taxon>Sulfitobacter</taxon>
    </lineage>
</organism>
<gene>
    <name evidence="4" type="ORF">SAMN04488512_12634</name>
</gene>
<reference evidence="4 5" key="1">
    <citation type="submission" date="2016-10" db="EMBL/GenBank/DDBJ databases">
        <authorList>
            <person name="Varghese N."/>
            <person name="Submissions S."/>
        </authorList>
    </citation>
    <scope>NUCLEOTIDE SEQUENCE [LARGE SCALE GENOMIC DNA]</scope>
    <source>
        <strain evidence="4 5">DSM 17584</strain>
    </source>
</reference>
<keyword evidence="1" id="KW-0233">DNA recombination</keyword>
<dbReference type="EMBL" id="FNJD01000026">
    <property type="protein sequence ID" value="SDP67065.1"/>
    <property type="molecule type" value="Genomic_DNA"/>
</dbReference>
<dbReference type="InterPro" id="IPR011010">
    <property type="entry name" value="DNA_brk_join_enz"/>
</dbReference>
<dbReference type="Proteomes" id="UP000198646">
    <property type="component" value="Unassembled WGS sequence"/>
</dbReference>
<dbReference type="InterPro" id="IPR046668">
    <property type="entry name" value="DUF6538"/>
</dbReference>
<dbReference type="InterPro" id="IPR013762">
    <property type="entry name" value="Integrase-like_cat_sf"/>
</dbReference>
<evidence type="ECO:0000259" key="3">
    <source>
        <dbReference type="Pfam" id="PF20172"/>
    </source>
</evidence>
<feature type="region of interest" description="Disordered" evidence="2">
    <location>
        <begin position="235"/>
        <end position="308"/>
    </location>
</feature>
<keyword evidence="5" id="KW-1185">Reference proteome</keyword>
<protein>
    <recommendedName>
        <fullName evidence="3">DUF6538 domain-containing protein</fullName>
    </recommendedName>
</protein>
<evidence type="ECO:0000313" key="4">
    <source>
        <dbReference type="EMBL" id="SDP67065.1"/>
    </source>
</evidence>
<evidence type="ECO:0000256" key="2">
    <source>
        <dbReference type="SAM" id="MobiDB-lite"/>
    </source>
</evidence>
<evidence type="ECO:0000313" key="5">
    <source>
        <dbReference type="Proteomes" id="UP000198646"/>
    </source>
</evidence>
<sequence length="759" mass="85506">MARSRVSQSHLEHRPSGFYWRRRMPVRKGLAFFSEKNFRVFSLRTTSLRDAKTLANRLTRISDQVFAAMTEKTMPIAPELADRLLTDLARFEIECFERARAIAPQRCAQAAAFELQREAALQETLRHALLLRDREVCRKPLRHVAARLGLALDEEDQDWLSLAIQATQILLDVSEERARRDQGIYDGPSPVFRSAMAQMRREAQPRQLSAGPWTPPCDVQTASAQFASTHADAATVIPNPTPRPHAGQQATVSEATAAPSAPAQPVCAATETTRPAAGHAAASAYPALPPAHSPPPQGQAASPDKEDEITRRIAARPPKIGVNLDTLSDASCISLSKPRGITLREAYDLYVDIKRAGYGENFHKHQRRHQPTGVAWEKSSGSKLDVASRIWLDLLGDLPFEDIAVSDVEDALDLIWRIPRDHGKTEHLKATAGYRELIERVDASEIDAARAQVLRVSSRSNHTNADLEAAKLGAKVPRLRVDTYLKHCRTPNAIGKMLYAMQMIDTNPFEICSWTKAEADGLKRTQDCRARTSWDDRITKLFASPVYQGETEDPGDPLFWAPLIGRLQGLRMQESLQLGPKDFGTEDGIDYLWVRNTEGNNVKSEAGERRLPVHPDLIKLGFMKLVELRRRQSQTRLFPDLTRGSTKENFAENFSKAFGYYRKTHGCYWRGLDFHALRTSFHGDLLNQDRSDAIRRRLMGHAPQDEGEKSYAQGLKMAPLLERIREVSVDTSMIISPFEMPREETRYVDQERRQHLRVV</sequence>
<dbReference type="Gene3D" id="1.10.443.10">
    <property type="entry name" value="Intergrase catalytic core"/>
    <property type="match status" value="1"/>
</dbReference>
<proteinExistence type="predicted"/>
<dbReference type="SUPFAM" id="SSF56349">
    <property type="entry name" value="DNA breaking-rejoining enzymes"/>
    <property type="match status" value="1"/>
</dbReference>
<dbReference type="Pfam" id="PF20172">
    <property type="entry name" value="DUF6538"/>
    <property type="match status" value="1"/>
</dbReference>
<dbReference type="RefSeq" id="WP_141135357.1">
    <property type="nucleotide sequence ID" value="NZ_FNJD01000026.1"/>
</dbReference>
<feature type="compositionally biased region" description="Pro residues" evidence="2">
    <location>
        <begin position="287"/>
        <end position="297"/>
    </location>
</feature>
<feature type="domain" description="DUF6538" evidence="3">
    <location>
        <begin position="10"/>
        <end position="70"/>
    </location>
</feature>
<accession>A0ABY0SWG8</accession>
<feature type="region of interest" description="Disordered" evidence="2">
    <location>
        <begin position="198"/>
        <end position="219"/>
    </location>
</feature>
<feature type="compositionally biased region" description="Low complexity" evidence="2">
    <location>
        <begin position="275"/>
        <end position="286"/>
    </location>
</feature>
<name>A0ABY0SWG8_9RHOB</name>
<evidence type="ECO:0000256" key="1">
    <source>
        <dbReference type="ARBA" id="ARBA00023172"/>
    </source>
</evidence>
<comment type="caution">
    <text evidence="4">The sequence shown here is derived from an EMBL/GenBank/DDBJ whole genome shotgun (WGS) entry which is preliminary data.</text>
</comment>